<feature type="transmembrane region" description="Helical" evidence="1">
    <location>
        <begin position="187"/>
        <end position="213"/>
    </location>
</feature>
<dbReference type="Proteomes" id="UP000623467">
    <property type="component" value="Unassembled WGS sequence"/>
</dbReference>
<sequence>MILSSFLFSPHARVWNLRLLLLETVAVITFLITTIASVEGRHYSLFYLPWDILFPALCCILIHHAAFVVNWPIPSLALIDLILIFLEISVQKGLAAGFFFADWPEFIWGEMHTFPILLNVACIPLGLSLILSMMFRIATIVRSDGRFFRQRFAFLGACARSSPPYTSIAILLNRFVTRPLVRGESVIIIFARALTVSCIAVGIPIFGIYAMAISPIHASVYTRSVATFAPEDLGSPPGNVTLLMSYIGFDSSVRFSVDDFSVNYVVVSSVIDQVDCAVTLEIPKVERLVECPMPWAWLGEWSSISINLNIPAGVVVAVVALPTKPPIVPFQQLESELNQVHLQVPTEPIPMVSESRLFGRLTWTQRETESRWILGIPVAFTPVFMAEITGLQPYPSASTTTNEATLLLYNPYTSAIRLQQDSSDTTPLSGFSTFGGFWTFVNGAFVLFFGANVMYFAFSAGLTP</sequence>
<organism evidence="2 3">
    <name type="scientific">Mycena sanguinolenta</name>
    <dbReference type="NCBI Taxonomy" id="230812"/>
    <lineage>
        <taxon>Eukaryota</taxon>
        <taxon>Fungi</taxon>
        <taxon>Dikarya</taxon>
        <taxon>Basidiomycota</taxon>
        <taxon>Agaricomycotina</taxon>
        <taxon>Agaricomycetes</taxon>
        <taxon>Agaricomycetidae</taxon>
        <taxon>Agaricales</taxon>
        <taxon>Marasmiineae</taxon>
        <taxon>Mycenaceae</taxon>
        <taxon>Mycena</taxon>
    </lineage>
</organism>
<comment type="caution">
    <text evidence="2">The sequence shown here is derived from an EMBL/GenBank/DDBJ whole genome shotgun (WGS) entry which is preliminary data.</text>
</comment>
<proteinExistence type="predicted"/>
<evidence type="ECO:0000313" key="3">
    <source>
        <dbReference type="Proteomes" id="UP000623467"/>
    </source>
</evidence>
<reference evidence="2" key="1">
    <citation type="submission" date="2020-05" db="EMBL/GenBank/DDBJ databases">
        <title>Mycena genomes resolve the evolution of fungal bioluminescence.</title>
        <authorList>
            <person name="Tsai I.J."/>
        </authorList>
    </citation>
    <scope>NUCLEOTIDE SEQUENCE</scope>
    <source>
        <strain evidence="2">160909Yilan</strain>
    </source>
</reference>
<gene>
    <name evidence="2" type="ORF">MSAN_01315200</name>
</gene>
<dbReference type="OrthoDB" id="3027881at2759"/>
<feature type="transmembrane region" description="Helical" evidence="1">
    <location>
        <begin position="20"/>
        <end position="38"/>
    </location>
</feature>
<keyword evidence="3" id="KW-1185">Reference proteome</keyword>
<feature type="transmembrane region" description="Helical" evidence="1">
    <location>
        <begin position="81"/>
        <end position="101"/>
    </location>
</feature>
<protein>
    <submittedName>
        <fullName evidence="2">Short-chain dehydrogenase/reductase family protein</fullName>
    </submittedName>
</protein>
<evidence type="ECO:0000313" key="2">
    <source>
        <dbReference type="EMBL" id="KAF7357204.1"/>
    </source>
</evidence>
<evidence type="ECO:0000256" key="1">
    <source>
        <dbReference type="SAM" id="Phobius"/>
    </source>
</evidence>
<keyword evidence="1" id="KW-1133">Transmembrane helix</keyword>
<accession>A0A8H7D0A3</accession>
<dbReference type="EMBL" id="JACAZH010000010">
    <property type="protein sequence ID" value="KAF7357204.1"/>
    <property type="molecule type" value="Genomic_DNA"/>
</dbReference>
<feature type="transmembrane region" description="Helical" evidence="1">
    <location>
        <begin position="50"/>
        <end position="69"/>
    </location>
</feature>
<keyword evidence="1" id="KW-0812">Transmembrane</keyword>
<name>A0A8H7D0A3_9AGAR</name>
<keyword evidence="1" id="KW-0472">Membrane</keyword>
<feature type="transmembrane region" description="Helical" evidence="1">
    <location>
        <begin position="437"/>
        <end position="458"/>
    </location>
</feature>
<feature type="transmembrane region" description="Helical" evidence="1">
    <location>
        <begin position="113"/>
        <end position="131"/>
    </location>
</feature>
<dbReference type="AlphaFoldDB" id="A0A8H7D0A3"/>